<evidence type="ECO:0000256" key="14">
    <source>
        <dbReference type="ARBA" id="ARBA00023273"/>
    </source>
</evidence>
<evidence type="ECO:0000256" key="15">
    <source>
        <dbReference type="ARBA" id="ARBA00040458"/>
    </source>
</evidence>
<evidence type="ECO:0000313" key="19">
    <source>
        <dbReference type="EMBL" id="MEQ2171591.1"/>
    </source>
</evidence>
<feature type="non-terminal residue" evidence="19">
    <location>
        <position position="1"/>
    </location>
</feature>
<keyword evidence="6" id="KW-0963">Cytoplasm</keyword>
<feature type="region of interest" description="Disordered" evidence="18">
    <location>
        <begin position="44"/>
        <end position="123"/>
    </location>
</feature>
<name>A0ABV0NJN7_9TELE</name>
<keyword evidence="8" id="KW-0221">Differentiation</keyword>
<comment type="caution">
    <text evidence="19">The sequence shown here is derived from an EMBL/GenBank/DDBJ whole genome shotgun (WGS) entry which is preliminary data.</text>
</comment>
<proteinExistence type="inferred from homology"/>
<evidence type="ECO:0000256" key="18">
    <source>
        <dbReference type="SAM" id="MobiDB-lite"/>
    </source>
</evidence>
<keyword evidence="12" id="KW-0969">Cilium</keyword>
<evidence type="ECO:0000256" key="12">
    <source>
        <dbReference type="ARBA" id="ARBA00023069"/>
    </source>
</evidence>
<sequence length="123" mass="13966">QMESIGLLEQKKALLKRLADTEAENAEKAKSSADVSRTLESTRAHLQGQLRTKEAENNRLSNLERAANQQRAEMDHVTEQLNRLKKEALDDREALKRATRSQKQRAERSEDAAGQLSLQLLQM</sequence>
<keyword evidence="9" id="KW-0282">Flagellum</keyword>
<dbReference type="EMBL" id="JAHRIO010040769">
    <property type="protein sequence ID" value="MEQ2171591.1"/>
    <property type="molecule type" value="Genomic_DNA"/>
</dbReference>
<evidence type="ECO:0000256" key="2">
    <source>
        <dbReference type="ARBA" id="ARBA00004230"/>
    </source>
</evidence>
<evidence type="ECO:0000313" key="20">
    <source>
        <dbReference type="Proteomes" id="UP001476798"/>
    </source>
</evidence>
<evidence type="ECO:0000256" key="7">
    <source>
        <dbReference type="ARBA" id="ARBA00022701"/>
    </source>
</evidence>
<keyword evidence="13" id="KW-0206">Cytoskeleton</keyword>
<evidence type="ECO:0000256" key="11">
    <source>
        <dbReference type="ARBA" id="ARBA00023054"/>
    </source>
</evidence>
<dbReference type="PANTHER" id="PTHR23162:SF8">
    <property type="entry name" value="OUTER DENSE FIBER PROTEIN 2"/>
    <property type="match status" value="1"/>
</dbReference>
<dbReference type="Proteomes" id="UP001476798">
    <property type="component" value="Unassembled WGS sequence"/>
</dbReference>
<evidence type="ECO:0000256" key="13">
    <source>
        <dbReference type="ARBA" id="ARBA00023212"/>
    </source>
</evidence>
<keyword evidence="5" id="KW-0217">Developmental protein</keyword>
<keyword evidence="11" id="KW-0175">Coiled coil</keyword>
<evidence type="ECO:0000256" key="5">
    <source>
        <dbReference type="ARBA" id="ARBA00022473"/>
    </source>
</evidence>
<comment type="subcellular location">
    <subcellularLocation>
        <location evidence="2">Cell projection</location>
        <location evidence="2">Cilium</location>
        <location evidence="2">Flagellum</location>
    </subcellularLocation>
    <subcellularLocation>
        <location evidence="1">Cytoplasm</location>
        <location evidence="1">Cytoskeleton</location>
        <location evidence="1">Microtubule organizing center</location>
        <location evidence="1">Centrosome</location>
        <location evidence="1">Centriole</location>
    </subcellularLocation>
    <subcellularLocation>
        <location evidence="3">Cytoplasm</location>
        <location evidence="3">Cytoskeleton</location>
        <location evidence="3">Spindle pole</location>
    </subcellularLocation>
</comment>
<evidence type="ECO:0000256" key="4">
    <source>
        <dbReference type="ARBA" id="ARBA00009316"/>
    </source>
</evidence>
<evidence type="ECO:0000256" key="8">
    <source>
        <dbReference type="ARBA" id="ARBA00022782"/>
    </source>
</evidence>
<evidence type="ECO:0000256" key="16">
    <source>
        <dbReference type="ARBA" id="ARBA00041830"/>
    </source>
</evidence>
<dbReference type="InterPro" id="IPR026099">
    <property type="entry name" value="Odf2-rel"/>
</dbReference>
<keyword evidence="7" id="KW-0493">Microtubule</keyword>
<gene>
    <name evidence="19" type="ORF">GOODEAATRI_012357</name>
</gene>
<organism evidence="19 20">
    <name type="scientific">Goodea atripinnis</name>
    <dbReference type="NCBI Taxonomy" id="208336"/>
    <lineage>
        <taxon>Eukaryota</taxon>
        <taxon>Metazoa</taxon>
        <taxon>Chordata</taxon>
        <taxon>Craniata</taxon>
        <taxon>Vertebrata</taxon>
        <taxon>Euteleostomi</taxon>
        <taxon>Actinopterygii</taxon>
        <taxon>Neopterygii</taxon>
        <taxon>Teleostei</taxon>
        <taxon>Neoteleostei</taxon>
        <taxon>Acanthomorphata</taxon>
        <taxon>Ovalentaria</taxon>
        <taxon>Atherinomorphae</taxon>
        <taxon>Cyprinodontiformes</taxon>
        <taxon>Goodeidae</taxon>
        <taxon>Goodea</taxon>
    </lineage>
</organism>
<evidence type="ECO:0000256" key="1">
    <source>
        <dbReference type="ARBA" id="ARBA00004114"/>
    </source>
</evidence>
<comment type="similarity">
    <text evidence="4">Belongs to the ODF2 family.</text>
</comment>
<evidence type="ECO:0000256" key="3">
    <source>
        <dbReference type="ARBA" id="ARBA00004647"/>
    </source>
</evidence>
<accession>A0ABV0NJN7</accession>
<protein>
    <recommendedName>
        <fullName evidence="15">Outer dense fiber protein 2</fullName>
    </recommendedName>
    <alternativeName>
        <fullName evidence="16">Cenexin</fullName>
    </alternativeName>
    <alternativeName>
        <fullName evidence="17">Outer dense fiber of sperm tails protein 2</fullName>
    </alternativeName>
</protein>
<reference evidence="19 20" key="1">
    <citation type="submission" date="2021-06" db="EMBL/GenBank/DDBJ databases">
        <authorList>
            <person name="Palmer J.M."/>
        </authorList>
    </citation>
    <scope>NUCLEOTIDE SEQUENCE [LARGE SCALE GENOMIC DNA]</scope>
    <source>
        <strain evidence="19 20">GA_2019</strain>
        <tissue evidence="19">Muscle</tissue>
    </source>
</reference>
<feature type="non-terminal residue" evidence="19">
    <location>
        <position position="123"/>
    </location>
</feature>
<keyword evidence="20" id="KW-1185">Reference proteome</keyword>
<evidence type="ECO:0000256" key="17">
    <source>
        <dbReference type="ARBA" id="ARBA00043200"/>
    </source>
</evidence>
<keyword evidence="14" id="KW-0966">Cell projection</keyword>
<evidence type="ECO:0000256" key="10">
    <source>
        <dbReference type="ARBA" id="ARBA00022871"/>
    </source>
</evidence>
<evidence type="ECO:0000256" key="6">
    <source>
        <dbReference type="ARBA" id="ARBA00022490"/>
    </source>
</evidence>
<evidence type="ECO:0000256" key="9">
    <source>
        <dbReference type="ARBA" id="ARBA00022846"/>
    </source>
</evidence>
<feature type="compositionally biased region" description="Basic and acidic residues" evidence="18">
    <location>
        <begin position="72"/>
        <end position="96"/>
    </location>
</feature>
<dbReference type="PANTHER" id="PTHR23162">
    <property type="entry name" value="OUTER DENSE FIBER OF SPERM TAILS 2"/>
    <property type="match status" value="1"/>
</dbReference>
<keyword evidence="10" id="KW-0744">Spermatogenesis</keyword>